<dbReference type="GO" id="GO:0003676">
    <property type="term" value="F:nucleic acid binding"/>
    <property type="evidence" value="ECO:0007669"/>
    <property type="project" value="InterPro"/>
</dbReference>
<protein>
    <submittedName>
        <fullName evidence="1">Uncharacterized protein</fullName>
    </submittedName>
</protein>
<sequence length="67" mass="7529">MPGEEYHPDNIVPTVKHAPSIIVWPVINIRGTGCLQITQGTMKQDQKKISEERFLPQLSEWLGGGEE</sequence>
<evidence type="ECO:0000313" key="1">
    <source>
        <dbReference type="EMBL" id="GIX82568.1"/>
    </source>
</evidence>
<dbReference type="Proteomes" id="UP001054945">
    <property type="component" value="Unassembled WGS sequence"/>
</dbReference>
<organism evidence="1 2">
    <name type="scientific">Caerostris extrusa</name>
    <name type="common">Bark spider</name>
    <name type="synonym">Caerostris bankana</name>
    <dbReference type="NCBI Taxonomy" id="172846"/>
    <lineage>
        <taxon>Eukaryota</taxon>
        <taxon>Metazoa</taxon>
        <taxon>Ecdysozoa</taxon>
        <taxon>Arthropoda</taxon>
        <taxon>Chelicerata</taxon>
        <taxon>Arachnida</taxon>
        <taxon>Araneae</taxon>
        <taxon>Araneomorphae</taxon>
        <taxon>Entelegynae</taxon>
        <taxon>Araneoidea</taxon>
        <taxon>Araneidae</taxon>
        <taxon>Caerostris</taxon>
    </lineage>
</organism>
<comment type="caution">
    <text evidence="1">The sequence shown here is derived from an EMBL/GenBank/DDBJ whole genome shotgun (WGS) entry which is preliminary data.</text>
</comment>
<gene>
    <name evidence="1" type="ORF">CEXT_554171</name>
</gene>
<proteinExistence type="predicted"/>
<dbReference type="InterPro" id="IPR036397">
    <property type="entry name" value="RNaseH_sf"/>
</dbReference>
<dbReference type="Gene3D" id="3.30.420.10">
    <property type="entry name" value="Ribonuclease H-like superfamily/Ribonuclease H"/>
    <property type="match status" value="1"/>
</dbReference>
<accession>A0AAV4NDM3</accession>
<name>A0AAV4NDM3_CAEEX</name>
<dbReference type="AlphaFoldDB" id="A0AAV4NDM3"/>
<keyword evidence="2" id="KW-1185">Reference proteome</keyword>
<dbReference type="EMBL" id="BPLR01003252">
    <property type="protein sequence ID" value="GIX82568.1"/>
    <property type="molecule type" value="Genomic_DNA"/>
</dbReference>
<reference evidence="1 2" key="1">
    <citation type="submission" date="2021-06" db="EMBL/GenBank/DDBJ databases">
        <title>Caerostris extrusa draft genome.</title>
        <authorList>
            <person name="Kono N."/>
            <person name="Arakawa K."/>
        </authorList>
    </citation>
    <scope>NUCLEOTIDE SEQUENCE [LARGE SCALE GENOMIC DNA]</scope>
</reference>
<evidence type="ECO:0000313" key="2">
    <source>
        <dbReference type="Proteomes" id="UP001054945"/>
    </source>
</evidence>